<keyword evidence="2" id="KW-1185">Reference proteome</keyword>
<dbReference type="EMBL" id="JABFAA010000006">
    <property type="protein sequence ID" value="MBA0684066.1"/>
    <property type="molecule type" value="Genomic_DNA"/>
</dbReference>
<comment type="caution">
    <text evidence="1">The sequence shown here is derived from an EMBL/GenBank/DDBJ whole genome shotgun (WGS) entry which is preliminary data.</text>
</comment>
<name>A0A7J8X9T6_GOSAI</name>
<gene>
    <name evidence="1" type="ORF">Goari_025675</name>
</gene>
<protein>
    <submittedName>
        <fullName evidence="1">Uncharacterized protein</fullName>
    </submittedName>
</protein>
<proteinExistence type="predicted"/>
<evidence type="ECO:0000313" key="2">
    <source>
        <dbReference type="Proteomes" id="UP000593577"/>
    </source>
</evidence>
<evidence type="ECO:0000313" key="1">
    <source>
        <dbReference type="EMBL" id="MBA0684066.1"/>
    </source>
</evidence>
<reference evidence="1 2" key="1">
    <citation type="journal article" date="2019" name="Genome Biol. Evol.">
        <title>Insights into the evolution of the New World diploid cottons (Gossypium, subgenus Houzingenia) based on genome sequencing.</title>
        <authorList>
            <person name="Grover C.E."/>
            <person name="Arick M.A. 2nd"/>
            <person name="Thrash A."/>
            <person name="Conover J.L."/>
            <person name="Sanders W.S."/>
            <person name="Peterson D.G."/>
            <person name="Frelichowski J.E."/>
            <person name="Scheffler J.A."/>
            <person name="Scheffler B.E."/>
            <person name="Wendel J.F."/>
        </authorList>
    </citation>
    <scope>NUCLEOTIDE SEQUENCE [LARGE SCALE GENOMIC DNA]</scope>
    <source>
        <strain evidence="1">185</strain>
        <tissue evidence="1">Leaf</tissue>
    </source>
</reference>
<organism evidence="1 2">
    <name type="scientific">Gossypium aridum</name>
    <name type="common">American cotton</name>
    <name type="synonym">Erioxylum aridum</name>
    <dbReference type="NCBI Taxonomy" id="34290"/>
    <lineage>
        <taxon>Eukaryota</taxon>
        <taxon>Viridiplantae</taxon>
        <taxon>Streptophyta</taxon>
        <taxon>Embryophyta</taxon>
        <taxon>Tracheophyta</taxon>
        <taxon>Spermatophyta</taxon>
        <taxon>Magnoliopsida</taxon>
        <taxon>eudicotyledons</taxon>
        <taxon>Gunneridae</taxon>
        <taxon>Pentapetalae</taxon>
        <taxon>rosids</taxon>
        <taxon>malvids</taxon>
        <taxon>Malvales</taxon>
        <taxon>Malvaceae</taxon>
        <taxon>Malvoideae</taxon>
        <taxon>Gossypium</taxon>
    </lineage>
</organism>
<dbReference type="AlphaFoldDB" id="A0A7J8X9T6"/>
<sequence length="116" mass="13039">MVDILPPSKHPKGKMKHVLQVDVHSFIDLAKICPFVIAGPMSDSKSLCDSCIFNSSQAKQNKTLSYNSIFLQLASNLINKPRSTKRDISMKHSISYIPKTPNDHKKEFEAVLVHFS</sequence>
<accession>A0A7J8X9T6</accession>
<dbReference type="Proteomes" id="UP000593577">
    <property type="component" value="Unassembled WGS sequence"/>
</dbReference>